<evidence type="ECO:0000313" key="3">
    <source>
        <dbReference type="EMBL" id="CAF99660.1"/>
    </source>
</evidence>
<gene>
    <name evidence="3" type="ORF">GSTENG00017813001</name>
</gene>
<keyword evidence="2" id="KW-0732">Signal</keyword>
<dbReference type="KEGG" id="tng:GSTEN00017813G001"/>
<dbReference type="EMBL" id="CAAE01014581">
    <property type="protein sequence ID" value="CAF99660.1"/>
    <property type="molecule type" value="Genomic_DNA"/>
</dbReference>
<evidence type="ECO:0000256" key="1">
    <source>
        <dbReference type="SAM" id="MobiDB-lite"/>
    </source>
</evidence>
<protein>
    <submittedName>
        <fullName evidence="3">Chromosome 5 SCAF14581, whole genome shotgun sequence</fullName>
    </submittedName>
</protein>
<sequence length="101" mass="10927">MGMIFPAQYALPDCLGFAWLACCADAALDPQMLTDPRAEWEPDGVASLTRRKSCSCPDKVTLASCHYLPGRQGERSPIQQPLVPGRDQLPAGKGQTVSTHE</sequence>
<proteinExistence type="predicted"/>
<reference evidence="3" key="1">
    <citation type="journal article" date="2004" name="Nature">
        <title>Genome duplication in the teleost fish Tetraodon nigroviridis reveals the early vertebrate proto-karyotype.</title>
        <authorList>
            <person name="Jaillon O."/>
            <person name="Aury J.-M."/>
            <person name="Brunet F."/>
            <person name="Petit J.-L."/>
            <person name="Stange-Thomann N."/>
            <person name="Mauceli E."/>
            <person name="Bouneau L."/>
            <person name="Fischer C."/>
            <person name="Ozouf-Costaz C."/>
            <person name="Bernot A."/>
            <person name="Nicaud S."/>
            <person name="Jaffe D."/>
            <person name="Fisher S."/>
            <person name="Lutfalla G."/>
            <person name="Dossat C."/>
            <person name="Segurens B."/>
            <person name="Dasilva C."/>
            <person name="Salanoubat M."/>
            <person name="Levy M."/>
            <person name="Boudet N."/>
            <person name="Castellano S."/>
            <person name="Anthouard V."/>
            <person name="Jubin C."/>
            <person name="Castelli V."/>
            <person name="Katinka M."/>
            <person name="Vacherie B."/>
            <person name="Biemont C."/>
            <person name="Skalli Z."/>
            <person name="Cattolico L."/>
            <person name="Poulain J."/>
            <person name="De Berardinis V."/>
            <person name="Cruaud C."/>
            <person name="Duprat S."/>
            <person name="Brottier P."/>
            <person name="Coutanceau J.-P."/>
            <person name="Gouzy J."/>
            <person name="Parra G."/>
            <person name="Lardier G."/>
            <person name="Chapple C."/>
            <person name="McKernan K.J."/>
            <person name="McEwan P."/>
            <person name="Bosak S."/>
            <person name="Kellis M."/>
            <person name="Volff J.-N."/>
            <person name="Guigo R."/>
            <person name="Zody M.C."/>
            <person name="Mesirov J."/>
            <person name="Lindblad-Toh K."/>
            <person name="Birren B."/>
            <person name="Nusbaum C."/>
            <person name="Kahn D."/>
            <person name="Robinson-Rechavi M."/>
            <person name="Laudet V."/>
            <person name="Schachter V."/>
            <person name="Quetier F."/>
            <person name="Saurin W."/>
            <person name="Scarpelli C."/>
            <person name="Wincker P."/>
            <person name="Lander E.S."/>
            <person name="Weissenbach J."/>
            <person name="Roest Crollius H."/>
        </authorList>
    </citation>
    <scope>NUCLEOTIDE SEQUENCE [LARGE SCALE GENOMIC DNA]</scope>
</reference>
<feature type="signal peptide" evidence="2">
    <location>
        <begin position="1"/>
        <end position="26"/>
    </location>
</feature>
<feature type="chain" id="PRO_5004243755" evidence="2">
    <location>
        <begin position="27"/>
        <end position="101"/>
    </location>
</feature>
<name>Q4SI72_TETNG</name>
<accession>Q4SI72</accession>
<dbReference type="AlphaFoldDB" id="Q4SI72"/>
<organism evidence="3">
    <name type="scientific">Tetraodon nigroviridis</name>
    <name type="common">Spotted green pufferfish</name>
    <name type="synonym">Chelonodon nigroviridis</name>
    <dbReference type="NCBI Taxonomy" id="99883"/>
    <lineage>
        <taxon>Eukaryota</taxon>
        <taxon>Metazoa</taxon>
        <taxon>Chordata</taxon>
        <taxon>Craniata</taxon>
        <taxon>Vertebrata</taxon>
        <taxon>Euteleostomi</taxon>
        <taxon>Actinopterygii</taxon>
        <taxon>Neopterygii</taxon>
        <taxon>Teleostei</taxon>
        <taxon>Neoteleostei</taxon>
        <taxon>Acanthomorphata</taxon>
        <taxon>Eupercaria</taxon>
        <taxon>Tetraodontiformes</taxon>
        <taxon>Tetradontoidea</taxon>
        <taxon>Tetraodontidae</taxon>
        <taxon>Tetraodon</taxon>
    </lineage>
</organism>
<reference evidence="3" key="2">
    <citation type="submission" date="2004-02" db="EMBL/GenBank/DDBJ databases">
        <authorList>
            <consortium name="Genoscope"/>
            <consortium name="Whitehead Institute Centre for Genome Research"/>
        </authorList>
    </citation>
    <scope>NUCLEOTIDE SEQUENCE</scope>
</reference>
<evidence type="ECO:0000256" key="2">
    <source>
        <dbReference type="SAM" id="SignalP"/>
    </source>
</evidence>
<feature type="region of interest" description="Disordered" evidence="1">
    <location>
        <begin position="70"/>
        <end position="101"/>
    </location>
</feature>